<dbReference type="Proteomes" id="UP000815325">
    <property type="component" value="Unassembled WGS sequence"/>
</dbReference>
<evidence type="ECO:0000259" key="2">
    <source>
        <dbReference type="PROSITE" id="PS51352"/>
    </source>
</evidence>
<organism evidence="3 4">
    <name type="scientific">Dunaliella salina</name>
    <name type="common">Green alga</name>
    <name type="synonym">Protococcus salinus</name>
    <dbReference type="NCBI Taxonomy" id="3046"/>
    <lineage>
        <taxon>Eukaryota</taxon>
        <taxon>Viridiplantae</taxon>
        <taxon>Chlorophyta</taxon>
        <taxon>core chlorophytes</taxon>
        <taxon>Chlorophyceae</taxon>
        <taxon>CS clade</taxon>
        <taxon>Chlamydomonadales</taxon>
        <taxon>Dunaliellaceae</taxon>
        <taxon>Dunaliella</taxon>
    </lineage>
</organism>
<dbReference type="InterPro" id="IPR017937">
    <property type="entry name" value="Thioredoxin_CS"/>
</dbReference>
<comment type="caution">
    <text evidence="3">The sequence shown here is derived from an EMBL/GenBank/DDBJ whole genome shotgun (WGS) entry which is preliminary data.</text>
</comment>
<dbReference type="Pfam" id="PF00085">
    <property type="entry name" value="Thioredoxin"/>
    <property type="match status" value="1"/>
</dbReference>
<evidence type="ECO:0000313" key="4">
    <source>
        <dbReference type="Proteomes" id="UP000815325"/>
    </source>
</evidence>
<accession>A0ABQ7GKD5</accession>
<keyword evidence="4" id="KW-1185">Reference proteome</keyword>
<evidence type="ECO:0000256" key="1">
    <source>
        <dbReference type="SAM" id="MobiDB-lite"/>
    </source>
</evidence>
<feature type="region of interest" description="Disordered" evidence="1">
    <location>
        <begin position="1"/>
        <end position="52"/>
    </location>
</feature>
<protein>
    <submittedName>
        <fullName evidence="3">Thioredoxin-like protein</fullName>
    </submittedName>
</protein>
<sequence length="192" mass="21287">MLVNSPGKSVARQQQQGTATASPGKLVSQPAAPARGGKQGPARKQLLKEERDSPVQVNSAVASLTVTEPAQEPAVVLPPAPESIVELTPATYQDFLLRESSNSLVLVDFYTDWCGPCKLMDAHLHHLTFAFKGVKFAKFNCGRYEDFSTGLRIRSLPTFRLYHKRKCLEQLTGAQPVKLRQLVVHYFRPSRK</sequence>
<dbReference type="InterPro" id="IPR036249">
    <property type="entry name" value="Thioredoxin-like_sf"/>
</dbReference>
<dbReference type="PANTHER" id="PTHR10438">
    <property type="entry name" value="THIOREDOXIN"/>
    <property type="match status" value="1"/>
</dbReference>
<dbReference type="PROSITE" id="PS00194">
    <property type="entry name" value="THIOREDOXIN_1"/>
    <property type="match status" value="1"/>
</dbReference>
<dbReference type="InterPro" id="IPR050620">
    <property type="entry name" value="Thioredoxin_H-type-like"/>
</dbReference>
<dbReference type="PANTHER" id="PTHR10438:SF382">
    <property type="entry name" value="THIOREDOXIN F2, CHLOROPLASTIC"/>
    <property type="match status" value="1"/>
</dbReference>
<dbReference type="PRINTS" id="PR00421">
    <property type="entry name" value="THIOREDOXIN"/>
</dbReference>
<proteinExistence type="predicted"/>
<dbReference type="PROSITE" id="PS51352">
    <property type="entry name" value="THIOREDOXIN_2"/>
    <property type="match status" value="1"/>
</dbReference>
<dbReference type="SUPFAM" id="SSF52833">
    <property type="entry name" value="Thioredoxin-like"/>
    <property type="match status" value="1"/>
</dbReference>
<dbReference type="EMBL" id="MU069724">
    <property type="protein sequence ID" value="KAF5835077.1"/>
    <property type="molecule type" value="Genomic_DNA"/>
</dbReference>
<gene>
    <name evidence="3" type="ORF">DUNSADRAFT_7927</name>
</gene>
<dbReference type="InterPro" id="IPR013766">
    <property type="entry name" value="Thioredoxin_domain"/>
</dbReference>
<name>A0ABQ7GKD5_DUNSA</name>
<dbReference type="CDD" id="cd02947">
    <property type="entry name" value="TRX_family"/>
    <property type="match status" value="1"/>
</dbReference>
<evidence type="ECO:0000313" key="3">
    <source>
        <dbReference type="EMBL" id="KAF5835077.1"/>
    </source>
</evidence>
<feature type="compositionally biased region" description="Polar residues" evidence="1">
    <location>
        <begin position="11"/>
        <end position="21"/>
    </location>
</feature>
<feature type="domain" description="Thioredoxin" evidence="2">
    <location>
        <begin position="66"/>
        <end position="192"/>
    </location>
</feature>
<reference evidence="3" key="1">
    <citation type="submission" date="2017-08" db="EMBL/GenBank/DDBJ databases">
        <authorList>
            <person name="Polle J.E."/>
            <person name="Barry K."/>
            <person name="Cushman J."/>
            <person name="Schmutz J."/>
            <person name="Tran D."/>
            <person name="Hathwaick L.T."/>
            <person name="Yim W.C."/>
            <person name="Jenkins J."/>
            <person name="Mckie-Krisberg Z.M."/>
            <person name="Prochnik S."/>
            <person name="Lindquist E."/>
            <person name="Dockter R.B."/>
            <person name="Adam C."/>
            <person name="Molina H."/>
            <person name="Bunkerborg J."/>
            <person name="Jin E."/>
            <person name="Buchheim M."/>
            <person name="Magnuson J."/>
        </authorList>
    </citation>
    <scope>NUCLEOTIDE SEQUENCE</scope>
    <source>
        <strain evidence="3">CCAP 19/18</strain>
    </source>
</reference>
<dbReference type="Gene3D" id="3.40.30.10">
    <property type="entry name" value="Glutaredoxin"/>
    <property type="match status" value="1"/>
</dbReference>